<sequence>MTDTEDSDQDLRLEDESRRFWGSTSPATVVGTEGIKMQGTPNRKQNNFGELKSPWVPAPAKTSSQTNIIFSRKNRYSLPAARTVDSNSEMKITDMPVPTPQTSTSSISDSGFGVSRPLPSKVSSSHDMSRHRLQSKDSFIDVTACLSRKRNRIMKLWEDSISSTSTNSNLLERLENANKFGQQAAAQLEKLKSVSAEINKGYATDAESVESLRELVMQSLRKFENENKAIQTILSKNHEGQELMIPVECSPAAGDRSENVDLSILNQMYSEKFSLANNYVNQLLHITEMKLAQCMSRNAVLEKTVQDKDNENGQLRIEVNSNRSKVDSLTEKLRFVECENAQLKGRVKELEEFSLSFKQGNSTESILKAIESKLEFLKTDTASSKIQDLEEKLRLSKKHIQHQKRAKEDVTNRLTRRVEELMEALDESRQKNHILRNQLRLIRSSYHKLFPTDDLFGLEDHPDDDKPLAAD</sequence>
<evidence type="ECO:0000256" key="1">
    <source>
        <dbReference type="ARBA" id="ARBA00004300"/>
    </source>
</evidence>
<keyword evidence="4 6" id="KW-0175">Coiled coil</keyword>
<evidence type="ECO:0000313" key="8">
    <source>
        <dbReference type="EMBL" id="CAG7832005.1"/>
    </source>
</evidence>
<feature type="compositionally biased region" description="Basic and acidic residues" evidence="7">
    <location>
        <begin position="9"/>
        <end position="19"/>
    </location>
</feature>
<dbReference type="AlphaFoldDB" id="A0A8J2PQ32"/>
<gene>
    <name evidence="8" type="ORF">AFUS01_LOCUS41721</name>
</gene>
<name>A0A8J2PQ32_9HEXA</name>
<dbReference type="EMBL" id="CAJVCH010563090">
    <property type="protein sequence ID" value="CAG7832005.1"/>
    <property type="molecule type" value="Genomic_DNA"/>
</dbReference>
<comment type="similarity">
    <text evidence="2">Belongs to the ODF2 family.</text>
</comment>
<evidence type="ECO:0000313" key="9">
    <source>
        <dbReference type="Proteomes" id="UP000708208"/>
    </source>
</evidence>
<dbReference type="Proteomes" id="UP000708208">
    <property type="component" value="Unassembled WGS sequence"/>
</dbReference>
<evidence type="ECO:0000256" key="2">
    <source>
        <dbReference type="ARBA" id="ARBA00009316"/>
    </source>
</evidence>
<evidence type="ECO:0000256" key="4">
    <source>
        <dbReference type="ARBA" id="ARBA00023054"/>
    </source>
</evidence>
<dbReference type="GO" id="GO:1902017">
    <property type="term" value="P:regulation of cilium assembly"/>
    <property type="evidence" value="ECO:0007669"/>
    <property type="project" value="TreeGrafter"/>
</dbReference>
<accession>A0A8J2PQ32</accession>
<comment type="subcellular location">
    <subcellularLocation>
        <location evidence="1">Cytoplasm</location>
        <location evidence="1">Cytoskeleton</location>
        <location evidence="1">Microtubule organizing center</location>
        <location evidence="1">Centrosome</location>
    </subcellularLocation>
</comment>
<keyword evidence="3" id="KW-0963">Cytoplasm</keyword>
<dbReference type="OrthoDB" id="413404at2759"/>
<protein>
    <submittedName>
        <fullName evidence="8">Uncharacterized protein</fullName>
    </submittedName>
</protein>
<dbReference type="PANTHER" id="PTHR23162">
    <property type="entry name" value="OUTER DENSE FIBER OF SPERM TAILS 2"/>
    <property type="match status" value="1"/>
</dbReference>
<keyword evidence="5" id="KW-0206">Cytoskeleton</keyword>
<evidence type="ECO:0000256" key="6">
    <source>
        <dbReference type="SAM" id="Coils"/>
    </source>
</evidence>
<feature type="region of interest" description="Disordered" evidence="7">
    <location>
        <begin position="1"/>
        <end position="48"/>
    </location>
</feature>
<dbReference type="PANTHER" id="PTHR23162:SF10">
    <property type="entry name" value="FI13205P"/>
    <property type="match status" value="1"/>
</dbReference>
<feature type="coiled-coil region" evidence="6">
    <location>
        <begin position="386"/>
        <end position="438"/>
    </location>
</feature>
<feature type="compositionally biased region" description="Polar residues" evidence="7">
    <location>
        <begin position="100"/>
        <end position="109"/>
    </location>
</feature>
<feature type="compositionally biased region" description="Polar residues" evidence="7">
    <location>
        <begin position="39"/>
        <end position="48"/>
    </location>
</feature>
<organism evidence="8 9">
    <name type="scientific">Allacma fusca</name>
    <dbReference type="NCBI Taxonomy" id="39272"/>
    <lineage>
        <taxon>Eukaryota</taxon>
        <taxon>Metazoa</taxon>
        <taxon>Ecdysozoa</taxon>
        <taxon>Arthropoda</taxon>
        <taxon>Hexapoda</taxon>
        <taxon>Collembola</taxon>
        <taxon>Symphypleona</taxon>
        <taxon>Sminthuridae</taxon>
        <taxon>Allacma</taxon>
    </lineage>
</organism>
<keyword evidence="9" id="KW-1185">Reference proteome</keyword>
<evidence type="ECO:0000256" key="7">
    <source>
        <dbReference type="SAM" id="MobiDB-lite"/>
    </source>
</evidence>
<feature type="coiled-coil region" evidence="6">
    <location>
        <begin position="326"/>
        <end position="353"/>
    </location>
</feature>
<dbReference type="InterPro" id="IPR026099">
    <property type="entry name" value="Odf2-rel"/>
</dbReference>
<feature type="region of interest" description="Disordered" evidence="7">
    <location>
        <begin position="91"/>
        <end position="130"/>
    </location>
</feature>
<comment type="caution">
    <text evidence="8">The sequence shown here is derived from an EMBL/GenBank/DDBJ whole genome shotgun (WGS) entry which is preliminary data.</text>
</comment>
<reference evidence="8" key="1">
    <citation type="submission" date="2021-06" db="EMBL/GenBank/DDBJ databases">
        <authorList>
            <person name="Hodson N. C."/>
            <person name="Mongue J. A."/>
            <person name="Jaron S. K."/>
        </authorList>
    </citation>
    <scope>NUCLEOTIDE SEQUENCE</scope>
</reference>
<evidence type="ECO:0000256" key="3">
    <source>
        <dbReference type="ARBA" id="ARBA00022490"/>
    </source>
</evidence>
<dbReference type="GO" id="GO:0005813">
    <property type="term" value="C:centrosome"/>
    <property type="evidence" value="ECO:0007669"/>
    <property type="project" value="UniProtKB-SubCell"/>
</dbReference>
<proteinExistence type="inferred from homology"/>
<evidence type="ECO:0000256" key="5">
    <source>
        <dbReference type="ARBA" id="ARBA00023212"/>
    </source>
</evidence>